<evidence type="ECO:0000313" key="11">
    <source>
        <dbReference type="Proteomes" id="UP000010422"/>
    </source>
</evidence>
<protein>
    <recommendedName>
        <fullName evidence="7">Non-structural maintenance of chromosomes element 4</fullName>
    </recommendedName>
</protein>
<evidence type="ECO:0000313" key="10">
    <source>
        <dbReference type="EMBL" id="CCJ29411.1"/>
    </source>
</evidence>
<dbReference type="Pfam" id="PF15412">
    <property type="entry name" value="Nse4-Nse3_bdg"/>
    <property type="match status" value="1"/>
</dbReference>
<evidence type="ECO:0000256" key="4">
    <source>
        <dbReference type="ARBA" id="ARBA00023172"/>
    </source>
</evidence>
<feature type="domain" description="Non-structural maintenance of chromosome element 4 C-terminal" evidence="8">
    <location>
        <begin position="242"/>
        <end position="295"/>
    </location>
</feature>
<sequence>MVSGCYAKIKTFESLGGEILQPRKHLSPKSMNQDYYSEDIDSRLVLRQEYRKLIKTTDENKLDYIKAGNYGLVKTIKTADMLFQKVKRPQEATLDSRLLVQTVGLASMRAKRLKLGDILFDMDIYIGSLFSFMGCTRDCHTDGNSELNWIRIGQLALLCSKRPPTMSFMLGSLSVERKERRIIRQERFQKNNDDLVKPDEIKGKEMLPQDNTTPKNVIKIDNLLKCHSPIGLFEFIINPGSKANLIKANNDMLVLKSKDSSEELYQGNKKQIVMYIDMEMWRDVIEALDITESIIPTRLCVLLPTIMIISIKKLFYKSVDSVEIGIIKKKRFWFRTSTNWSWFSENNTF</sequence>
<gene>
    <name evidence="10" type="ORF">PNEJI1_002253</name>
</gene>
<comment type="caution">
    <text evidence="10">The sequence shown here is derived from an EMBL/GenBank/DDBJ whole genome shotgun (WGS) entry which is preliminary data.</text>
</comment>
<evidence type="ECO:0000259" key="8">
    <source>
        <dbReference type="Pfam" id="PF08743"/>
    </source>
</evidence>
<dbReference type="PANTHER" id="PTHR16140:SF0">
    <property type="entry name" value="NON-STRUCTURAL MAINTENANCE OF CHROMOSOMES ELEMENT 4"/>
    <property type="match status" value="1"/>
</dbReference>
<organism evidence="11">
    <name type="scientific">Pneumocystis jirovecii</name>
    <name type="common">Human pneumocystis pneumonia agent</name>
    <dbReference type="NCBI Taxonomy" id="42068"/>
    <lineage>
        <taxon>Eukaryota</taxon>
        <taxon>Fungi</taxon>
        <taxon>Dikarya</taxon>
        <taxon>Ascomycota</taxon>
        <taxon>Taphrinomycotina</taxon>
        <taxon>Pneumocystomycetes</taxon>
        <taxon>Pneumocystaceae</taxon>
        <taxon>Pneumocystis</taxon>
    </lineage>
</organism>
<dbReference type="Proteomes" id="UP000010422">
    <property type="component" value="Unassembled WGS sequence"/>
</dbReference>
<accession>L0PAK5</accession>
<dbReference type="GO" id="GO:0005634">
    <property type="term" value="C:nucleus"/>
    <property type="evidence" value="ECO:0007669"/>
    <property type="project" value="UniProtKB-SubCell"/>
</dbReference>
<dbReference type="Pfam" id="PF08743">
    <property type="entry name" value="Nse4_C"/>
    <property type="match status" value="1"/>
</dbReference>
<evidence type="ECO:0000256" key="6">
    <source>
        <dbReference type="ARBA" id="ARBA00023242"/>
    </source>
</evidence>
<dbReference type="PANTHER" id="PTHR16140">
    <property type="entry name" value="NON-STRUCTURAL MAINTENANCE OF CHROMOSOMES ELEMENT 4"/>
    <property type="match status" value="1"/>
</dbReference>
<dbReference type="GO" id="GO:0006281">
    <property type="term" value="P:DNA repair"/>
    <property type="evidence" value="ECO:0007669"/>
    <property type="project" value="UniProtKB-UniRule"/>
</dbReference>
<dbReference type="AlphaFoldDB" id="L0PAK5"/>
<dbReference type="EMBL" id="CAKM01000183">
    <property type="protein sequence ID" value="CCJ29411.1"/>
    <property type="molecule type" value="Genomic_DNA"/>
</dbReference>
<comment type="subcellular location">
    <subcellularLocation>
        <location evidence="1 7">Nucleus</location>
    </subcellularLocation>
</comment>
<evidence type="ECO:0000256" key="1">
    <source>
        <dbReference type="ARBA" id="ARBA00004123"/>
    </source>
</evidence>
<dbReference type="STRING" id="1209962.L0PAK5"/>
<evidence type="ECO:0000256" key="2">
    <source>
        <dbReference type="ARBA" id="ARBA00008997"/>
    </source>
</evidence>
<proteinExistence type="inferred from homology"/>
<dbReference type="FunCoup" id="L0PAK5">
    <property type="interactions" value="201"/>
</dbReference>
<evidence type="ECO:0000259" key="9">
    <source>
        <dbReference type="Pfam" id="PF15412"/>
    </source>
</evidence>
<keyword evidence="3 7" id="KW-0227">DNA damage</keyword>
<evidence type="ECO:0000256" key="5">
    <source>
        <dbReference type="ARBA" id="ARBA00023204"/>
    </source>
</evidence>
<dbReference type="InterPro" id="IPR029225">
    <property type="entry name" value="Nse4_Nse3-bd"/>
</dbReference>
<name>L0PAK5_PNEJI</name>
<dbReference type="InParanoid" id="L0PAK5"/>
<evidence type="ECO:0000256" key="7">
    <source>
        <dbReference type="RuleBase" id="RU365071"/>
    </source>
</evidence>
<evidence type="ECO:0000256" key="3">
    <source>
        <dbReference type="ARBA" id="ARBA00022763"/>
    </source>
</evidence>
<keyword evidence="5 7" id="KW-0234">DNA repair</keyword>
<dbReference type="GO" id="GO:0030915">
    <property type="term" value="C:Smc5-Smc6 complex"/>
    <property type="evidence" value="ECO:0007669"/>
    <property type="project" value="UniProtKB-UniRule"/>
</dbReference>
<dbReference type="InterPro" id="IPR014854">
    <property type="entry name" value="Nse4_C"/>
</dbReference>
<reference evidence="10 11" key="1">
    <citation type="journal article" date="2012" name="MBio">
        <title>De novo assembly of the Pneumocystis jirovecii genome from a single bronchoalveolar lavage fluid specimen from a patient.</title>
        <authorList>
            <person name="Cisse O.H."/>
            <person name="Pagni M."/>
            <person name="Hauser P.M."/>
        </authorList>
    </citation>
    <scope>NUCLEOTIDE SEQUENCE [LARGE SCALE GENOMIC DNA]</scope>
    <source>
        <strain evidence="10 11">SE8</strain>
    </source>
</reference>
<dbReference type="InterPro" id="IPR027786">
    <property type="entry name" value="Nse4/EID"/>
</dbReference>
<dbReference type="VEuPathDB" id="FungiDB:PNEJI1_002253"/>
<comment type="function">
    <text evidence="7">Component of the SMC5-SMC6 complex, that promotes sister chromatid alignment after DNA damage and facilitates double-stranded DNA breaks (DSBs) repair via homologous recombination between sister chromatids.</text>
</comment>
<keyword evidence="6 7" id="KW-0539">Nucleus</keyword>
<feature type="domain" description="Nse4/EID protein Nse3/MAGE-binding" evidence="9">
    <location>
        <begin position="95"/>
        <end position="135"/>
    </location>
</feature>
<comment type="similarity">
    <text evidence="2 7">Belongs to the NSE4 family.</text>
</comment>
<dbReference type="GO" id="GO:0006310">
    <property type="term" value="P:DNA recombination"/>
    <property type="evidence" value="ECO:0007669"/>
    <property type="project" value="UniProtKB-UniRule"/>
</dbReference>
<comment type="subunit">
    <text evidence="7">Component of the SMC5-SMC6 complex.</text>
</comment>
<keyword evidence="4 7" id="KW-0233">DNA recombination</keyword>